<organism evidence="4">
    <name type="scientific">Thermofilum pendens</name>
    <dbReference type="NCBI Taxonomy" id="2269"/>
    <lineage>
        <taxon>Archaea</taxon>
        <taxon>Thermoproteota</taxon>
        <taxon>Thermoprotei</taxon>
        <taxon>Thermofilales</taxon>
        <taxon>Thermofilaceae</taxon>
        <taxon>Thermofilum</taxon>
    </lineage>
</organism>
<dbReference type="InterPro" id="IPR017871">
    <property type="entry name" value="ABC_transporter-like_CS"/>
</dbReference>
<evidence type="ECO:0000256" key="1">
    <source>
        <dbReference type="ARBA" id="ARBA00022741"/>
    </source>
</evidence>
<dbReference type="Gene3D" id="3.40.50.300">
    <property type="entry name" value="P-loop containing nucleotide triphosphate hydrolases"/>
    <property type="match status" value="1"/>
</dbReference>
<dbReference type="AlphaFoldDB" id="A0A7C4D2C4"/>
<dbReference type="PANTHER" id="PTHR43613:SF1">
    <property type="entry name" value="ABC TRANSPORTER, ATP-BINDING PROTEIN"/>
    <property type="match status" value="1"/>
</dbReference>
<proteinExistence type="predicted"/>
<dbReference type="PANTHER" id="PTHR43613">
    <property type="entry name" value="ABC TRANSPORTER, ATP-BINDING PROTEIN"/>
    <property type="match status" value="1"/>
</dbReference>
<dbReference type="InterPro" id="IPR003439">
    <property type="entry name" value="ABC_transporter-like_ATP-bd"/>
</dbReference>
<name>A0A7C4D2C4_THEPE</name>
<dbReference type="InterPro" id="IPR027417">
    <property type="entry name" value="P-loop_NTPase"/>
</dbReference>
<dbReference type="SMART" id="SM00382">
    <property type="entry name" value="AAA"/>
    <property type="match status" value="1"/>
</dbReference>
<protein>
    <submittedName>
        <fullName evidence="4">ABC transporter ATP-binding protein</fullName>
    </submittedName>
</protein>
<dbReference type="EMBL" id="DTBQ01000107">
    <property type="protein sequence ID" value="HGM46895.1"/>
    <property type="molecule type" value="Genomic_DNA"/>
</dbReference>
<reference evidence="4" key="1">
    <citation type="journal article" date="2020" name="mSystems">
        <title>Genome- and Community-Level Interaction Insights into Carbon Utilization and Element Cycling Functions of Hydrothermarchaeota in Hydrothermal Sediment.</title>
        <authorList>
            <person name="Zhou Z."/>
            <person name="Liu Y."/>
            <person name="Xu W."/>
            <person name="Pan J."/>
            <person name="Luo Z.H."/>
            <person name="Li M."/>
        </authorList>
    </citation>
    <scope>NUCLEOTIDE SEQUENCE</scope>
    <source>
        <strain evidence="4">SpSt-649</strain>
    </source>
</reference>
<dbReference type="PROSITE" id="PS50893">
    <property type="entry name" value="ABC_TRANSPORTER_2"/>
    <property type="match status" value="1"/>
</dbReference>
<evidence type="ECO:0000313" key="4">
    <source>
        <dbReference type="EMBL" id="HGM46895.1"/>
    </source>
</evidence>
<dbReference type="GO" id="GO:0016887">
    <property type="term" value="F:ATP hydrolysis activity"/>
    <property type="evidence" value="ECO:0007669"/>
    <property type="project" value="InterPro"/>
</dbReference>
<dbReference type="Pfam" id="PF00005">
    <property type="entry name" value="ABC_tran"/>
    <property type="match status" value="1"/>
</dbReference>
<sequence length="242" mass="26298">MRAVQVSNLVKDFGTFRALKGVSFEVEEGEVFGLIGPNGAGKTTTFRIIVGLLTPTAGEVKVLGRKPGDLELKKVVSYLPEDAGTYKNITGYELLKIVAELYFGKSREAEEALELGLRIAGLGGKIHEKMKNYSKGMKRRVQIARALMVKPKVAVLDEPTAGLDVIQAKEVREVVKKYSAELGTTVLVSSHNMLEVEDLCGRVAMIHGGVVVKEGFVSDLLKEYGARNLEEVFFQVVGGGAR</sequence>
<dbReference type="PROSITE" id="PS00211">
    <property type="entry name" value="ABC_TRANSPORTER_1"/>
    <property type="match status" value="1"/>
</dbReference>
<comment type="caution">
    <text evidence="4">The sequence shown here is derived from an EMBL/GenBank/DDBJ whole genome shotgun (WGS) entry which is preliminary data.</text>
</comment>
<accession>A0A7C4D2C4</accession>
<keyword evidence="2 4" id="KW-0067">ATP-binding</keyword>
<dbReference type="InterPro" id="IPR003593">
    <property type="entry name" value="AAA+_ATPase"/>
</dbReference>
<dbReference type="GO" id="GO:0005524">
    <property type="term" value="F:ATP binding"/>
    <property type="evidence" value="ECO:0007669"/>
    <property type="project" value="UniProtKB-KW"/>
</dbReference>
<evidence type="ECO:0000256" key="2">
    <source>
        <dbReference type="ARBA" id="ARBA00022840"/>
    </source>
</evidence>
<keyword evidence="1" id="KW-0547">Nucleotide-binding</keyword>
<dbReference type="CDD" id="cd03230">
    <property type="entry name" value="ABC_DR_subfamily_A"/>
    <property type="match status" value="1"/>
</dbReference>
<feature type="domain" description="ABC transporter" evidence="3">
    <location>
        <begin position="4"/>
        <end position="233"/>
    </location>
</feature>
<gene>
    <name evidence="4" type="ORF">ENU21_03980</name>
</gene>
<evidence type="ECO:0000259" key="3">
    <source>
        <dbReference type="PROSITE" id="PS50893"/>
    </source>
</evidence>
<dbReference type="SUPFAM" id="SSF52540">
    <property type="entry name" value="P-loop containing nucleoside triphosphate hydrolases"/>
    <property type="match status" value="1"/>
</dbReference>